<name>A0A4Y2ITN9_ARAVE</name>
<comment type="caution">
    <text evidence="1">The sequence shown here is derived from an EMBL/GenBank/DDBJ whole genome shotgun (WGS) entry which is preliminary data.</text>
</comment>
<sequence>MDNAERRLVPQIFQKTRCIQRTALVEINNNRPVGVWWMYSNKMDNAERRLVPQIFQKTRCIQRTALVEINNNRPVGVWWMYSNKLDNAERRLIPRIFQRTRRIQRTALVEINTIREQIIDKLTIEYSRVYTLRRMLAENCFVSNLS</sequence>
<gene>
    <name evidence="1" type="ORF">AVEN_151514_1</name>
</gene>
<dbReference type="AlphaFoldDB" id="A0A4Y2ITN9"/>
<keyword evidence="2" id="KW-1185">Reference proteome</keyword>
<proteinExistence type="predicted"/>
<organism evidence="1 2">
    <name type="scientific">Araneus ventricosus</name>
    <name type="common">Orbweaver spider</name>
    <name type="synonym">Epeira ventricosa</name>
    <dbReference type="NCBI Taxonomy" id="182803"/>
    <lineage>
        <taxon>Eukaryota</taxon>
        <taxon>Metazoa</taxon>
        <taxon>Ecdysozoa</taxon>
        <taxon>Arthropoda</taxon>
        <taxon>Chelicerata</taxon>
        <taxon>Arachnida</taxon>
        <taxon>Araneae</taxon>
        <taxon>Araneomorphae</taxon>
        <taxon>Entelegynae</taxon>
        <taxon>Araneoidea</taxon>
        <taxon>Araneidae</taxon>
        <taxon>Araneus</taxon>
    </lineage>
</organism>
<dbReference type="Proteomes" id="UP000499080">
    <property type="component" value="Unassembled WGS sequence"/>
</dbReference>
<dbReference type="EMBL" id="BGPR01002894">
    <property type="protein sequence ID" value="GBM80609.1"/>
    <property type="molecule type" value="Genomic_DNA"/>
</dbReference>
<evidence type="ECO:0000313" key="2">
    <source>
        <dbReference type="Proteomes" id="UP000499080"/>
    </source>
</evidence>
<reference evidence="1 2" key="1">
    <citation type="journal article" date="2019" name="Sci. Rep.">
        <title>Orb-weaving spider Araneus ventricosus genome elucidates the spidroin gene catalogue.</title>
        <authorList>
            <person name="Kono N."/>
            <person name="Nakamura H."/>
            <person name="Ohtoshi R."/>
            <person name="Moran D.A.P."/>
            <person name="Shinohara A."/>
            <person name="Yoshida Y."/>
            <person name="Fujiwara M."/>
            <person name="Mori M."/>
            <person name="Tomita M."/>
            <person name="Arakawa K."/>
        </authorList>
    </citation>
    <scope>NUCLEOTIDE SEQUENCE [LARGE SCALE GENOMIC DNA]</scope>
</reference>
<accession>A0A4Y2ITN9</accession>
<protein>
    <submittedName>
        <fullName evidence="1">Uncharacterized protein</fullName>
    </submittedName>
</protein>
<evidence type="ECO:0000313" key="1">
    <source>
        <dbReference type="EMBL" id="GBM80609.1"/>
    </source>
</evidence>